<feature type="transmembrane region" description="Helical" evidence="5">
    <location>
        <begin position="73"/>
        <end position="98"/>
    </location>
</feature>
<dbReference type="GO" id="GO:0065002">
    <property type="term" value="P:intracellular protein transmembrane transport"/>
    <property type="evidence" value="ECO:0007669"/>
    <property type="project" value="TreeGrafter"/>
</dbReference>
<accession>A0A0G1CFK1</accession>
<protein>
    <recommendedName>
        <fullName evidence="5">Sec-independent protein translocase protein TatC</fullName>
    </recommendedName>
</protein>
<dbReference type="EMBL" id="LCFD01000034">
    <property type="protein sequence ID" value="KKS84244.1"/>
    <property type="molecule type" value="Genomic_DNA"/>
</dbReference>
<feature type="transmembrane region" description="Helical" evidence="5">
    <location>
        <begin position="110"/>
        <end position="138"/>
    </location>
</feature>
<evidence type="ECO:0000256" key="4">
    <source>
        <dbReference type="ARBA" id="ARBA00023136"/>
    </source>
</evidence>
<evidence type="ECO:0000313" key="6">
    <source>
        <dbReference type="EMBL" id="KKS84244.1"/>
    </source>
</evidence>
<name>A0A0G1CFK1_9BACT</name>
<keyword evidence="2 5" id="KW-0812">Transmembrane</keyword>
<dbReference type="HAMAP" id="MF_00902">
    <property type="entry name" value="TatC"/>
    <property type="match status" value="1"/>
</dbReference>
<evidence type="ECO:0000256" key="1">
    <source>
        <dbReference type="ARBA" id="ARBA00004141"/>
    </source>
</evidence>
<comment type="caution">
    <text evidence="6">The sequence shown here is derived from an EMBL/GenBank/DDBJ whole genome shotgun (WGS) entry which is preliminary data.</text>
</comment>
<evidence type="ECO:0000313" key="7">
    <source>
        <dbReference type="Proteomes" id="UP000034050"/>
    </source>
</evidence>
<keyword evidence="5" id="KW-0811">Translocation</keyword>
<dbReference type="InterPro" id="IPR002033">
    <property type="entry name" value="TatC"/>
</dbReference>
<dbReference type="AlphaFoldDB" id="A0A0G1CFK1"/>
<organism evidence="6 7">
    <name type="scientific">Candidatus Gottesmanbacteria bacterium GW2011_GWB1_43_11</name>
    <dbReference type="NCBI Taxonomy" id="1618446"/>
    <lineage>
        <taxon>Bacteria</taxon>
        <taxon>Candidatus Gottesmaniibacteriota</taxon>
    </lineage>
</organism>
<sequence length="242" mass="27366">MEEFNKNIEKYLPFLEDLRRRLYIGAILFVIFFVGGFSFTGTILKKILSIVHLDQVTIAASAPFQFVNIAMDFGFFIAIMACVPYIIYSFYTFILPALTKSERADLLKSIPLSIALFVIGFSYGFFILSYALEILAAINVRLGIANFWNVGQFLSQIFITSALLGLVFEFPLLLTLLIKLGVLTPQTLKEKRRVAYFLMLALSALLPPTDGLSLIAMTLPLVLLYEVTILLNNRKNHVWTRT</sequence>
<dbReference type="Proteomes" id="UP000034050">
    <property type="component" value="Unassembled WGS sequence"/>
</dbReference>
<evidence type="ECO:0000256" key="2">
    <source>
        <dbReference type="ARBA" id="ARBA00022692"/>
    </source>
</evidence>
<comment type="function">
    <text evidence="5">Part of the twin-arginine translocation (Tat) system that transports large folded proteins containing a characteristic twin-arginine motif in their signal peptide across membranes.</text>
</comment>
<comment type="subcellular location">
    <subcellularLocation>
        <location evidence="5">Cell membrane</location>
        <topology evidence="5">Multi-pass membrane protein</topology>
    </subcellularLocation>
    <subcellularLocation>
        <location evidence="1">Membrane</location>
        <topology evidence="1">Multi-pass membrane protein</topology>
    </subcellularLocation>
</comment>
<dbReference type="STRING" id="1618446.UV61_C0034G0008"/>
<proteinExistence type="inferred from homology"/>
<comment type="similarity">
    <text evidence="5">Belongs to the TatC family.</text>
</comment>
<keyword evidence="4 5" id="KW-0472">Membrane</keyword>
<dbReference type="PANTHER" id="PTHR30371">
    <property type="entry name" value="SEC-INDEPENDENT PROTEIN TRANSLOCASE PROTEIN TATC"/>
    <property type="match status" value="1"/>
</dbReference>
<dbReference type="GO" id="GO:0033281">
    <property type="term" value="C:TAT protein transport complex"/>
    <property type="evidence" value="ECO:0007669"/>
    <property type="project" value="UniProtKB-UniRule"/>
</dbReference>
<comment type="caution">
    <text evidence="5">Lacks conserved residue(s) required for the propagation of feature annotation.</text>
</comment>
<dbReference type="PANTHER" id="PTHR30371:SF0">
    <property type="entry name" value="SEC-INDEPENDENT PROTEIN TRANSLOCASE PROTEIN TATC, CHLOROPLASTIC-RELATED"/>
    <property type="match status" value="1"/>
</dbReference>
<reference evidence="6 7" key="1">
    <citation type="journal article" date="2015" name="Nature">
        <title>rRNA introns, odd ribosomes, and small enigmatic genomes across a large radiation of phyla.</title>
        <authorList>
            <person name="Brown C.T."/>
            <person name="Hug L.A."/>
            <person name="Thomas B.C."/>
            <person name="Sharon I."/>
            <person name="Castelle C.J."/>
            <person name="Singh A."/>
            <person name="Wilkins M.J."/>
            <person name="Williams K.H."/>
            <person name="Banfield J.F."/>
        </authorList>
    </citation>
    <scope>NUCLEOTIDE SEQUENCE [LARGE SCALE GENOMIC DNA]</scope>
</reference>
<keyword evidence="3 5" id="KW-1133">Transmembrane helix</keyword>
<evidence type="ECO:0000256" key="3">
    <source>
        <dbReference type="ARBA" id="ARBA00022989"/>
    </source>
</evidence>
<evidence type="ECO:0000256" key="5">
    <source>
        <dbReference type="HAMAP-Rule" id="MF_00902"/>
    </source>
</evidence>
<gene>
    <name evidence="5" type="primary">tatC</name>
    <name evidence="6" type="ORF">UV61_C0034G0008</name>
</gene>
<keyword evidence="5" id="KW-1003">Cell membrane</keyword>
<dbReference type="Pfam" id="PF00902">
    <property type="entry name" value="TatC"/>
    <property type="match status" value="1"/>
</dbReference>
<feature type="transmembrane region" description="Helical" evidence="5">
    <location>
        <begin position="21"/>
        <end position="44"/>
    </location>
</feature>
<comment type="subunit">
    <text evidence="5">Forms a complex with TatA.</text>
</comment>
<feature type="transmembrane region" description="Helical" evidence="5">
    <location>
        <begin position="194"/>
        <end position="225"/>
    </location>
</feature>
<dbReference type="PRINTS" id="PR01840">
    <property type="entry name" value="TATCFAMILY"/>
</dbReference>
<dbReference type="GO" id="GO:0043953">
    <property type="term" value="P:protein transport by the Tat complex"/>
    <property type="evidence" value="ECO:0007669"/>
    <property type="project" value="UniProtKB-UniRule"/>
</dbReference>
<dbReference type="GO" id="GO:0009977">
    <property type="term" value="F:proton motive force dependent protein transmembrane transporter activity"/>
    <property type="evidence" value="ECO:0007669"/>
    <property type="project" value="TreeGrafter"/>
</dbReference>
<feature type="transmembrane region" description="Helical" evidence="5">
    <location>
        <begin position="158"/>
        <end position="182"/>
    </location>
</feature>
<keyword evidence="5" id="KW-0653">Protein transport</keyword>
<keyword evidence="5" id="KW-0813">Transport</keyword>